<accession>A0AAD8KA52</accession>
<dbReference type="EMBL" id="JAUHHV010000007">
    <property type="protein sequence ID" value="KAK1418934.1"/>
    <property type="molecule type" value="Genomic_DNA"/>
</dbReference>
<protein>
    <submittedName>
        <fullName evidence="2">Uncharacterized protein</fullName>
    </submittedName>
</protein>
<comment type="caution">
    <text evidence="2">The sequence shown here is derived from an EMBL/GenBank/DDBJ whole genome shotgun (WGS) entry which is preliminary data.</text>
</comment>
<dbReference type="SUPFAM" id="SSF54518">
    <property type="entry name" value="Tubby C-terminal domain-like"/>
    <property type="match status" value="1"/>
</dbReference>
<dbReference type="InterPro" id="IPR007612">
    <property type="entry name" value="LOR"/>
</dbReference>
<reference evidence="2" key="1">
    <citation type="journal article" date="2023" name="bioRxiv">
        <title>Improved chromosome-level genome assembly for marigold (Tagetes erecta).</title>
        <authorList>
            <person name="Jiang F."/>
            <person name="Yuan L."/>
            <person name="Wang S."/>
            <person name="Wang H."/>
            <person name="Xu D."/>
            <person name="Wang A."/>
            <person name="Fan W."/>
        </authorList>
    </citation>
    <scope>NUCLEOTIDE SEQUENCE</scope>
    <source>
        <strain evidence="2">WSJ</strain>
        <tissue evidence="2">Leaf</tissue>
    </source>
</reference>
<keyword evidence="3" id="KW-1185">Reference proteome</keyword>
<organism evidence="2 3">
    <name type="scientific">Tagetes erecta</name>
    <name type="common">African marigold</name>
    <dbReference type="NCBI Taxonomy" id="13708"/>
    <lineage>
        <taxon>Eukaryota</taxon>
        <taxon>Viridiplantae</taxon>
        <taxon>Streptophyta</taxon>
        <taxon>Embryophyta</taxon>
        <taxon>Tracheophyta</taxon>
        <taxon>Spermatophyta</taxon>
        <taxon>Magnoliopsida</taxon>
        <taxon>eudicotyledons</taxon>
        <taxon>Gunneridae</taxon>
        <taxon>Pentapetalae</taxon>
        <taxon>asterids</taxon>
        <taxon>campanulids</taxon>
        <taxon>Asterales</taxon>
        <taxon>Asteraceae</taxon>
        <taxon>Asteroideae</taxon>
        <taxon>Heliantheae alliance</taxon>
        <taxon>Tageteae</taxon>
        <taxon>Tagetes</taxon>
    </lineage>
</organism>
<evidence type="ECO:0000313" key="2">
    <source>
        <dbReference type="EMBL" id="KAK1418934.1"/>
    </source>
</evidence>
<sequence length="220" mass="24364">MMAHASVFSAPFSVIGPQFIDPKPLEITVEKFASRNIVITNKNNKILLKVKPHDTSLHRQIIMFDANDNPIATFREKILSMHSKWHVFKGESKAESDIIFSTHSEHMVQFKVNVSVTLGNKTHTDDHCDLRIKGSWSKGNCIIYKGDSSTIIAKMHKLQKKHATDKFTVTIEANMDYACVVALFAIVDAMENHEELRNSSGGASGGVLNIASAIITSSVV</sequence>
<gene>
    <name evidence="2" type="ORF">QVD17_28087</name>
</gene>
<dbReference type="Gene3D" id="2.40.160.200">
    <property type="entry name" value="LURP1-related"/>
    <property type="match status" value="1"/>
</dbReference>
<dbReference type="InterPro" id="IPR038595">
    <property type="entry name" value="LOR_sf"/>
</dbReference>
<evidence type="ECO:0000256" key="1">
    <source>
        <dbReference type="ARBA" id="ARBA00005437"/>
    </source>
</evidence>
<dbReference type="PANTHER" id="PTHR31087:SF122">
    <property type="entry name" value="TUBBY-LIKE PROTEIN"/>
    <property type="match status" value="1"/>
</dbReference>
<comment type="similarity">
    <text evidence="1">Belongs to the LOR family.</text>
</comment>
<proteinExistence type="inferred from homology"/>
<dbReference type="AlphaFoldDB" id="A0AAD8KA52"/>
<evidence type="ECO:0000313" key="3">
    <source>
        <dbReference type="Proteomes" id="UP001229421"/>
    </source>
</evidence>
<dbReference type="Pfam" id="PF04525">
    <property type="entry name" value="LOR"/>
    <property type="match status" value="1"/>
</dbReference>
<dbReference type="Proteomes" id="UP001229421">
    <property type="component" value="Unassembled WGS sequence"/>
</dbReference>
<dbReference type="InterPro" id="IPR025659">
    <property type="entry name" value="Tubby-like_C"/>
</dbReference>
<dbReference type="PANTHER" id="PTHR31087">
    <property type="match status" value="1"/>
</dbReference>
<name>A0AAD8KA52_TARER</name>